<evidence type="ECO:0000313" key="2">
    <source>
        <dbReference type="EMBL" id="KHO27528.1"/>
    </source>
</evidence>
<dbReference type="Proteomes" id="UP000031004">
    <property type="component" value="Unassembled WGS sequence"/>
</dbReference>
<keyword evidence="3" id="KW-1185">Reference proteome</keyword>
<evidence type="ECO:0000259" key="1">
    <source>
        <dbReference type="Pfam" id="PF13338"/>
    </source>
</evidence>
<protein>
    <recommendedName>
        <fullName evidence="1">AbiEi antitoxin N-terminal domain-containing protein</fullName>
    </recommendedName>
</protein>
<feature type="domain" description="AbiEi antitoxin N-terminal" evidence="1">
    <location>
        <begin position="29"/>
        <end position="70"/>
    </location>
</feature>
<comment type="caution">
    <text evidence="2">The sequence shown here is derived from an EMBL/GenBank/DDBJ whole genome shotgun (WGS) entry which is preliminary data.</text>
</comment>
<sequence>MHSLATWGFRRACSAVSMQCMALDAAHDLFIANGGVATTRQLLAVLSPKALEVAVRAGRLIRVRRGVYALNPPDVSARLAALDLALGQHIVACMHTAAQLYGFDTETDGRLHILDPGVRVRPSVDLMVHQRIGAPLKKIDGRLVTAPAWTAVEIARTLRRPRALAVLDAALRTGCCSPVELAAAVDEQKGRRGIVKVRELIEVADGRAESPMESEARLVFIDGGLPLPELQYEIIDRQGKLWRVDFAWLDAMVVAEYESMDWHASPEALKHDRTKTARLQECGWTSIPIVVDDVRKQPRELVSRIFGHLERPPLAG</sequence>
<dbReference type="Pfam" id="PF13338">
    <property type="entry name" value="AbiEi_4"/>
    <property type="match status" value="1"/>
</dbReference>
<dbReference type="InterPro" id="IPR025159">
    <property type="entry name" value="AbiEi_N"/>
</dbReference>
<organism evidence="2 3">
    <name type="scientific">Mycolicibacterium setense</name>
    <dbReference type="NCBI Taxonomy" id="431269"/>
    <lineage>
        <taxon>Bacteria</taxon>
        <taxon>Bacillati</taxon>
        <taxon>Actinomycetota</taxon>
        <taxon>Actinomycetes</taxon>
        <taxon>Mycobacteriales</taxon>
        <taxon>Mycobacteriaceae</taxon>
        <taxon>Mycolicibacterium</taxon>
    </lineage>
</organism>
<dbReference type="Gene3D" id="3.40.960.10">
    <property type="entry name" value="VSR Endonuclease"/>
    <property type="match status" value="1"/>
</dbReference>
<dbReference type="InterPro" id="IPR011335">
    <property type="entry name" value="Restrct_endonuc-II-like"/>
</dbReference>
<reference evidence="2 3" key="1">
    <citation type="submission" date="2014-11" db="EMBL/GenBank/DDBJ databases">
        <title>Mycobacterium setense Manresensis Genome.</title>
        <authorList>
            <person name="Rech G."/>
            <person name="Sumoy L."/>
        </authorList>
    </citation>
    <scope>NUCLEOTIDE SEQUENCE [LARGE SCALE GENOMIC DNA]</scope>
    <source>
        <strain evidence="2 3">Manresensis</strain>
    </source>
</reference>
<dbReference type="EMBL" id="JTLZ01000004">
    <property type="protein sequence ID" value="KHO27528.1"/>
    <property type="molecule type" value="Genomic_DNA"/>
</dbReference>
<evidence type="ECO:0000313" key="3">
    <source>
        <dbReference type="Proteomes" id="UP000031004"/>
    </source>
</evidence>
<gene>
    <name evidence="2" type="ORF">QQ44_04915</name>
</gene>
<accession>A0ABR4YZ91</accession>
<dbReference type="SUPFAM" id="SSF52980">
    <property type="entry name" value="Restriction endonuclease-like"/>
    <property type="match status" value="1"/>
</dbReference>
<proteinExistence type="predicted"/>
<name>A0ABR4YZ91_9MYCO</name>